<proteinExistence type="inferred from homology"/>
<evidence type="ECO:0000259" key="8">
    <source>
        <dbReference type="Pfam" id="PF00144"/>
    </source>
</evidence>
<dbReference type="InterPro" id="IPR050491">
    <property type="entry name" value="AmpC-like"/>
</dbReference>
<comment type="caution">
    <text evidence="9">The sequence shown here is derived from an EMBL/GenBank/DDBJ whole genome shotgun (WGS) entry which is preliminary data.</text>
</comment>
<feature type="signal peptide" evidence="7">
    <location>
        <begin position="1"/>
        <end position="21"/>
    </location>
</feature>
<dbReference type="PROSITE" id="PS00336">
    <property type="entry name" value="BETA_LACTAMASE_C"/>
    <property type="match status" value="1"/>
</dbReference>
<feature type="domain" description="Beta-lactamase-related" evidence="8">
    <location>
        <begin position="23"/>
        <end position="368"/>
    </location>
</feature>
<dbReference type="PANTHER" id="PTHR46825:SF8">
    <property type="entry name" value="BETA-LACTAMASE-RELATED"/>
    <property type="match status" value="1"/>
</dbReference>
<dbReference type="RefSeq" id="WP_203025445.1">
    <property type="nucleotide sequence ID" value="NZ_JAFCXS010000001.1"/>
</dbReference>
<dbReference type="InterPro" id="IPR058136">
    <property type="entry name" value="AmpC"/>
</dbReference>
<reference evidence="9 10" key="1">
    <citation type="submission" date="2021-01" db="EMBL/GenBank/DDBJ databases">
        <title>Complete genome sequence of Pantoea eucrina OB49, a heavy metal tolerant bacterium with PGPR potential isolated from wheat in Algeria.</title>
        <authorList>
            <person name="Lekired A."/>
            <person name="Ouzari I.H."/>
        </authorList>
    </citation>
    <scope>NUCLEOTIDE SEQUENCE [LARGE SCALE GENOMIC DNA]</scope>
    <source>
        <strain evidence="9 10">OB49</strain>
    </source>
</reference>
<evidence type="ECO:0000256" key="5">
    <source>
        <dbReference type="ARBA" id="ARBA00023251"/>
    </source>
</evidence>
<evidence type="ECO:0000256" key="4">
    <source>
        <dbReference type="ARBA" id="ARBA00022801"/>
    </source>
</evidence>
<evidence type="ECO:0000256" key="3">
    <source>
        <dbReference type="ARBA" id="ARBA00012865"/>
    </source>
</evidence>
<dbReference type="InterPro" id="IPR012338">
    <property type="entry name" value="Beta-lactam/transpept-like"/>
</dbReference>
<dbReference type="SUPFAM" id="SSF56601">
    <property type="entry name" value="beta-lactamase/transpeptidase-like"/>
    <property type="match status" value="1"/>
</dbReference>
<dbReference type="Gene3D" id="3.40.710.10">
    <property type="entry name" value="DD-peptidase/beta-lactamase superfamily"/>
    <property type="match status" value="1"/>
</dbReference>
<keyword evidence="10" id="KW-1185">Reference proteome</keyword>
<evidence type="ECO:0000313" key="9">
    <source>
        <dbReference type="EMBL" id="MBM0746143.1"/>
    </source>
</evidence>
<gene>
    <name evidence="9" type="ORF">JJB79_01715</name>
</gene>
<evidence type="ECO:0000256" key="1">
    <source>
        <dbReference type="ARBA" id="ARBA00001526"/>
    </source>
</evidence>
<dbReference type="Proteomes" id="UP000809137">
    <property type="component" value="Unassembled WGS sequence"/>
</dbReference>
<dbReference type="EC" id="3.5.2.6" evidence="3 6"/>
<organism evidence="9 10">
    <name type="scientific">Pantoea eucrina</name>
    <dbReference type="NCBI Taxonomy" id="472693"/>
    <lineage>
        <taxon>Bacteria</taxon>
        <taxon>Pseudomonadati</taxon>
        <taxon>Pseudomonadota</taxon>
        <taxon>Gammaproteobacteria</taxon>
        <taxon>Enterobacterales</taxon>
        <taxon>Erwiniaceae</taxon>
        <taxon>Pantoea</taxon>
    </lineage>
</organism>
<evidence type="ECO:0000256" key="7">
    <source>
        <dbReference type="SAM" id="SignalP"/>
    </source>
</evidence>
<accession>A0ABS1Z185</accession>
<comment type="similarity">
    <text evidence="2 6">Belongs to the class-C beta-lactamase family.</text>
</comment>
<keyword evidence="5 6" id="KW-0046">Antibiotic resistance</keyword>
<dbReference type="NCBIfam" id="NF033085">
    <property type="entry name" value="bla_class_C"/>
    <property type="match status" value="1"/>
</dbReference>
<evidence type="ECO:0000256" key="2">
    <source>
        <dbReference type="ARBA" id="ARBA00007840"/>
    </source>
</evidence>
<protein>
    <recommendedName>
        <fullName evidence="3 6">Beta-lactamase</fullName>
        <ecNumber evidence="3 6">3.5.2.6</ecNumber>
    </recommendedName>
</protein>
<comment type="catalytic activity">
    <reaction evidence="1 6">
        <text>a beta-lactam + H2O = a substituted beta-amino acid</text>
        <dbReference type="Rhea" id="RHEA:20401"/>
        <dbReference type="ChEBI" id="CHEBI:15377"/>
        <dbReference type="ChEBI" id="CHEBI:35627"/>
        <dbReference type="ChEBI" id="CHEBI:140347"/>
        <dbReference type="EC" id="3.5.2.6"/>
    </reaction>
</comment>
<evidence type="ECO:0000256" key="6">
    <source>
        <dbReference type="RuleBase" id="RU361140"/>
    </source>
</evidence>
<keyword evidence="4 6" id="KW-0378">Hydrolase</keyword>
<dbReference type="InterPro" id="IPR001586">
    <property type="entry name" value="Beta-lactam_class-C_AS"/>
</dbReference>
<sequence>MRRRVMATFLLFIASSAAARAPDEIIEPLMARFAIPGMAVAVLNKGQTTFYSYGVTSTDLGEPVTPRTLFEIGSLSKTFTATLASYAVQQHKMQLRDSASQWLPALQGSALDRVTLLNLATHTSGMPLFVPEEVTDSAQLMQWYKAWQPEAEPGTERVYSNLGIGMLGMIAAKSLNMSFMRAMESMLLPAMGMHRTFLQVPPRAMPDYAQGYDKQNRPVRVPPGPLDAEAYGLKSTSEDLIRWIGIQMGEVNVVPAWRQAVAATHQGYFRTAAFTQAMMWEYYPLPVTQQQLVAGNSSKIILNGMRATPVSPSAPAPLRAWYNKTGSTNGFSAYAVFIPSQRVGLIMLANKWIPNDDRVIAADEIIRALAK</sequence>
<dbReference type="EMBL" id="JAFCXS010000001">
    <property type="protein sequence ID" value="MBM0746143.1"/>
    <property type="molecule type" value="Genomic_DNA"/>
</dbReference>
<dbReference type="InterPro" id="IPR001466">
    <property type="entry name" value="Beta-lactam-related"/>
</dbReference>
<dbReference type="Pfam" id="PF00144">
    <property type="entry name" value="Beta-lactamase"/>
    <property type="match status" value="1"/>
</dbReference>
<keyword evidence="7" id="KW-0732">Signal</keyword>
<dbReference type="PANTHER" id="PTHR46825">
    <property type="entry name" value="D-ALANYL-D-ALANINE-CARBOXYPEPTIDASE/ENDOPEPTIDASE AMPH"/>
    <property type="match status" value="1"/>
</dbReference>
<name>A0ABS1Z185_9GAMM</name>
<evidence type="ECO:0000313" key="10">
    <source>
        <dbReference type="Proteomes" id="UP000809137"/>
    </source>
</evidence>
<feature type="chain" id="PRO_5047289717" description="Beta-lactamase" evidence="7">
    <location>
        <begin position="22"/>
        <end position="371"/>
    </location>
</feature>